<dbReference type="Pfam" id="PF02537">
    <property type="entry name" value="CRCB"/>
    <property type="match status" value="1"/>
</dbReference>
<evidence type="ECO:0000256" key="3">
    <source>
        <dbReference type="ARBA" id="ARBA00022692"/>
    </source>
</evidence>
<evidence type="ECO:0000256" key="4">
    <source>
        <dbReference type="ARBA" id="ARBA00022989"/>
    </source>
</evidence>
<feature type="transmembrane region" description="Helical" evidence="10">
    <location>
        <begin position="30"/>
        <end position="53"/>
    </location>
</feature>
<sequence>MTGVLLVAGGAAVGAPLRYLTDRAVQSRTGSAFPFGTLVVNIAGSAILGFLAALPAGDGVMAAAGTGFCGALTTYSTFGYETLRLAETGARLLAVLNVAASVAAGLAAGACGMLLGRLVGG</sequence>
<comment type="catalytic activity">
    <reaction evidence="8">
        <text>fluoride(in) = fluoride(out)</text>
        <dbReference type="Rhea" id="RHEA:76159"/>
        <dbReference type="ChEBI" id="CHEBI:17051"/>
    </reaction>
    <physiologicalReaction direction="left-to-right" evidence="8">
        <dbReference type="Rhea" id="RHEA:76160"/>
    </physiologicalReaction>
</comment>
<dbReference type="EMBL" id="JBHSRF010000045">
    <property type="protein sequence ID" value="MFC6084590.1"/>
    <property type="molecule type" value="Genomic_DNA"/>
</dbReference>
<feature type="binding site" evidence="10">
    <location>
        <position position="70"/>
    </location>
    <ligand>
        <name>Na(+)</name>
        <dbReference type="ChEBI" id="CHEBI:29101"/>
        <note>structural</note>
    </ligand>
</feature>
<evidence type="ECO:0000256" key="1">
    <source>
        <dbReference type="ARBA" id="ARBA00004651"/>
    </source>
</evidence>
<name>A0ABW1NNZ8_9ACTN</name>
<keyword evidence="2 10" id="KW-1003">Cell membrane</keyword>
<dbReference type="Proteomes" id="UP001596137">
    <property type="component" value="Unassembled WGS sequence"/>
</dbReference>
<keyword evidence="10" id="KW-0479">Metal-binding</keyword>
<evidence type="ECO:0000256" key="7">
    <source>
        <dbReference type="ARBA" id="ARBA00035120"/>
    </source>
</evidence>
<evidence type="ECO:0000256" key="8">
    <source>
        <dbReference type="ARBA" id="ARBA00035585"/>
    </source>
</evidence>
<keyword evidence="10" id="KW-0813">Transport</keyword>
<accession>A0ABW1NNZ8</accession>
<evidence type="ECO:0000256" key="5">
    <source>
        <dbReference type="ARBA" id="ARBA00023136"/>
    </source>
</evidence>
<proteinExistence type="inferred from homology"/>
<evidence type="ECO:0000256" key="2">
    <source>
        <dbReference type="ARBA" id="ARBA00022475"/>
    </source>
</evidence>
<feature type="binding site" evidence="10">
    <location>
        <position position="73"/>
    </location>
    <ligand>
        <name>Na(+)</name>
        <dbReference type="ChEBI" id="CHEBI:29101"/>
        <note>structural</note>
    </ligand>
</feature>
<comment type="function">
    <text evidence="9 10">Fluoride-specific ion channel. Important for reducing fluoride concentration in the cell, thus reducing its toxicity.</text>
</comment>
<feature type="transmembrane region" description="Helical" evidence="10">
    <location>
        <begin position="92"/>
        <end position="115"/>
    </location>
</feature>
<comment type="subcellular location">
    <subcellularLocation>
        <location evidence="1 10">Cell membrane</location>
        <topology evidence="1 10">Multi-pass membrane protein</topology>
    </subcellularLocation>
</comment>
<keyword evidence="5 10" id="KW-0472">Membrane</keyword>
<comment type="activity regulation">
    <text evidence="10">Na(+) is not transported, but it plays an essential structural role and its presence is essential for fluoride channel function.</text>
</comment>
<dbReference type="RefSeq" id="WP_380757852.1">
    <property type="nucleotide sequence ID" value="NZ_JBHSRF010000045.1"/>
</dbReference>
<dbReference type="PANTHER" id="PTHR28259">
    <property type="entry name" value="FLUORIDE EXPORT PROTEIN 1-RELATED"/>
    <property type="match status" value="1"/>
</dbReference>
<gene>
    <name evidence="10" type="primary">fluC</name>
    <name evidence="10" type="synonym">crcB</name>
    <name evidence="11" type="ORF">ACFP1K_25755</name>
</gene>
<evidence type="ECO:0000256" key="9">
    <source>
        <dbReference type="ARBA" id="ARBA00049940"/>
    </source>
</evidence>
<dbReference type="InterPro" id="IPR003691">
    <property type="entry name" value="FluC"/>
</dbReference>
<feature type="transmembrane region" description="Helical" evidence="10">
    <location>
        <begin position="60"/>
        <end position="80"/>
    </location>
</feature>
<keyword evidence="10" id="KW-0915">Sodium</keyword>
<evidence type="ECO:0000256" key="6">
    <source>
        <dbReference type="ARBA" id="ARBA00023303"/>
    </source>
</evidence>
<keyword evidence="3 10" id="KW-0812">Transmembrane</keyword>
<organism evidence="11 12">
    <name type="scientific">Sphaerisporangium aureirubrum</name>
    <dbReference type="NCBI Taxonomy" id="1544736"/>
    <lineage>
        <taxon>Bacteria</taxon>
        <taxon>Bacillati</taxon>
        <taxon>Actinomycetota</taxon>
        <taxon>Actinomycetes</taxon>
        <taxon>Streptosporangiales</taxon>
        <taxon>Streptosporangiaceae</taxon>
        <taxon>Sphaerisporangium</taxon>
    </lineage>
</organism>
<evidence type="ECO:0000313" key="11">
    <source>
        <dbReference type="EMBL" id="MFC6084590.1"/>
    </source>
</evidence>
<keyword evidence="4 10" id="KW-1133">Transmembrane helix</keyword>
<evidence type="ECO:0000256" key="10">
    <source>
        <dbReference type="HAMAP-Rule" id="MF_00454"/>
    </source>
</evidence>
<dbReference type="HAMAP" id="MF_00454">
    <property type="entry name" value="FluC"/>
    <property type="match status" value="1"/>
</dbReference>
<comment type="caution">
    <text evidence="11">The sequence shown here is derived from an EMBL/GenBank/DDBJ whole genome shotgun (WGS) entry which is preliminary data.</text>
</comment>
<keyword evidence="12" id="KW-1185">Reference proteome</keyword>
<evidence type="ECO:0000313" key="12">
    <source>
        <dbReference type="Proteomes" id="UP001596137"/>
    </source>
</evidence>
<reference evidence="12" key="1">
    <citation type="journal article" date="2019" name="Int. J. Syst. Evol. Microbiol.">
        <title>The Global Catalogue of Microorganisms (GCM) 10K type strain sequencing project: providing services to taxonomists for standard genome sequencing and annotation.</title>
        <authorList>
            <consortium name="The Broad Institute Genomics Platform"/>
            <consortium name="The Broad Institute Genome Sequencing Center for Infectious Disease"/>
            <person name="Wu L."/>
            <person name="Ma J."/>
        </authorList>
    </citation>
    <scope>NUCLEOTIDE SEQUENCE [LARGE SCALE GENOMIC DNA]</scope>
    <source>
        <strain evidence="12">JCM 30346</strain>
    </source>
</reference>
<dbReference type="PANTHER" id="PTHR28259:SF1">
    <property type="entry name" value="FLUORIDE EXPORT PROTEIN 1-RELATED"/>
    <property type="match status" value="1"/>
</dbReference>
<comment type="similarity">
    <text evidence="7 10">Belongs to the fluoride channel Fluc/FEX (TC 1.A.43) family.</text>
</comment>
<keyword evidence="10" id="KW-0406">Ion transport</keyword>
<protein>
    <recommendedName>
        <fullName evidence="10">Fluoride-specific ion channel FluC</fullName>
    </recommendedName>
</protein>
<keyword evidence="6 10" id="KW-0407">Ion channel</keyword>